<dbReference type="PANTHER" id="PTHR22912:SF151">
    <property type="entry name" value="DIHYDROLIPOYL DEHYDROGENASE, MITOCHONDRIAL"/>
    <property type="match status" value="1"/>
</dbReference>
<gene>
    <name evidence="2" type="ORF">ISP01_05610</name>
</gene>
<accession>A0A843AIH7</accession>
<comment type="caution">
    <text evidence="2">The sequence shown here is derived from an EMBL/GenBank/DDBJ whole genome shotgun (WGS) entry which is preliminary data.</text>
</comment>
<dbReference type="EMBL" id="JADIIN010000044">
    <property type="protein sequence ID" value="MBF4468865.1"/>
    <property type="molecule type" value="Genomic_DNA"/>
</dbReference>
<sequence>MKNIIIGAGPAGRLAGLELGRLGEEVILIEKEKLGGTCLNEGCMVVCALTDIARFLNDASHYKSLNLMKGDIEFSYEEIVKKIKKTQEIIHKIDHAENTSNNNEIIYGEAKINDNEVKVNGESFNYKNLLIATGANPHTPNIKGVEYSINNKDILKLKKVPEKLNIIGGSIIAAEISNIYSSLGSEVNVIARSEFLKELDPEIKEYIVKKLLKNVKIHEKTEPLEIQKNKTIVKNKDEKVIEIEGLTFSATGRSPNSKILENILEPNQFDKKGAIKVNEMMQTNVKNIYAAGDVIGGLNLTPVARMQGILAARNMAGYFNKIEYKCIPQSIRLEMDVSFVKNIEHKNSAINTKNNTDNIDNIDNINYNNTNNINNDKNGINNSTDNVNVNNSEKLNEVSVPGSAGPRAFWKVLTNETGMTKASFNSKELLESITAISPSSVNDIAYLSYLMRINENIENFDEFIEIHPSTDVFFQIMKYM</sequence>
<feature type="domain" description="FAD/NAD(P)-binding" evidence="1">
    <location>
        <begin position="2"/>
        <end position="308"/>
    </location>
</feature>
<evidence type="ECO:0000313" key="3">
    <source>
        <dbReference type="Proteomes" id="UP000658733"/>
    </source>
</evidence>
<dbReference type="InterPro" id="IPR036188">
    <property type="entry name" value="FAD/NAD-bd_sf"/>
</dbReference>
<dbReference type="PANTHER" id="PTHR22912">
    <property type="entry name" value="DISULFIDE OXIDOREDUCTASE"/>
    <property type="match status" value="1"/>
</dbReference>
<dbReference type="GO" id="GO:0004148">
    <property type="term" value="F:dihydrolipoyl dehydrogenase (NADH) activity"/>
    <property type="evidence" value="ECO:0007669"/>
    <property type="project" value="TreeGrafter"/>
</dbReference>
<evidence type="ECO:0000259" key="1">
    <source>
        <dbReference type="Pfam" id="PF07992"/>
    </source>
</evidence>
<dbReference type="RefSeq" id="WP_278522985.1">
    <property type="nucleotide sequence ID" value="NZ_JADIIN010000044.1"/>
</dbReference>
<organism evidence="2 3">
    <name type="scientific">Methanobrevibacter arboriphilus</name>
    <dbReference type="NCBI Taxonomy" id="39441"/>
    <lineage>
        <taxon>Archaea</taxon>
        <taxon>Methanobacteriati</taxon>
        <taxon>Methanobacteriota</taxon>
        <taxon>Methanomada group</taxon>
        <taxon>Methanobacteria</taxon>
        <taxon>Methanobacteriales</taxon>
        <taxon>Methanobacteriaceae</taxon>
        <taxon>Methanobrevibacter</taxon>
    </lineage>
</organism>
<dbReference type="PRINTS" id="PR00411">
    <property type="entry name" value="PNDRDTASEI"/>
</dbReference>
<dbReference type="SUPFAM" id="SSF51905">
    <property type="entry name" value="FAD/NAD(P)-binding domain"/>
    <property type="match status" value="2"/>
</dbReference>
<dbReference type="AlphaFoldDB" id="A0A843AIH7"/>
<dbReference type="GO" id="GO:0050660">
    <property type="term" value="F:flavin adenine dinucleotide binding"/>
    <property type="evidence" value="ECO:0007669"/>
    <property type="project" value="TreeGrafter"/>
</dbReference>
<dbReference type="Proteomes" id="UP000658733">
    <property type="component" value="Unassembled WGS sequence"/>
</dbReference>
<dbReference type="PRINTS" id="PR00368">
    <property type="entry name" value="FADPNR"/>
</dbReference>
<dbReference type="InterPro" id="IPR050151">
    <property type="entry name" value="Class-I_Pyr_Nuc-Dis_Oxidored"/>
</dbReference>
<dbReference type="Pfam" id="PF07992">
    <property type="entry name" value="Pyr_redox_2"/>
    <property type="match status" value="1"/>
</dbReference>
<reference evidence="2" key="1">
    <citation type="submission" date="2020-10" db="EMBL/GenBank/DDBJ databases">
        <title>Dehalococcoides mccartyi of a TCE/Cr reducing biochatode.</title>
        <authorList>
            <person name="Matturro B."/>
        </authorList>
    </citation>
    <scope>NUCLEOTIDE SEQUENCE</scope>
    <source>
        <strain evidence="2">Bin4</strain>
    </source>
</reference>
<dbReference type="InterPro" id="IPR023753">
    <property type="entry name" value="FAD/NAD-binding_dom"/>
</dbReference>
<dbReference type="GO" id="GO:0006103">
    <property type="term" value="P:2-oxoglutarate metabolic process"/>
    <property type="evidence" value="ECO:0007669"/>
    <property type="project" value="TreeGrafter"/>
</dbReference>
<dbReference type="Gene3D" id="3.50.50.60">
    <property type="entry name" value="FAD/NAD(P)-binding domain"/>
    <property type="match status" value="1"/>
</dbReference>
<name>A0A843AIH7_METAZ</name>
<protein>
    <submittedName>
        <fullName evidence="2">NAD(P)/FAD-dependent oxidoreductase</fullName>
    </submittedName>
</protein>
<proteinExistence type="predicted"/>
<evidence type="ECO:0000313" key="2">
    <source>
        <dbReference type="EMBL" id="MBF4468865.1"/>
    </source>
</evidence>